<accession>A0AA42DJK3</accession>
<dbReference type="Proteomes" id="UP001169242">
    <property type="component" value="Unassembled WGS sequence"/>
</dbReference>
<sequence>MSLFEKMQRTAKYQYEGMGIRLFTCKVTGINPLKVKINENLELTEELLIFPESLQERILQVKDYKTTASSGGDICSGSSLTEVIRTCILQPKIKVGDRLIVSAAGEEYVILDKVGDPNATISYTAE</sequence>
<dbReference type="AlphaFoldDB" id="A0AA42DJK3"/>
<evidence type="ECO:0000313" key="2">
    <source>
        <dbReference type="Proteomes" id="UP001169242"/>
    </source>
</evidence>
<keyword evidence="2" id="KW-1185">Reference proteome</keyword>
<name>A0AA42DJK3_9FIRM</name>
<dbReference type="EMBL" id="JAQIFT010000007">
    <property type="protein sequence ID" value="MDA3730075.1"/>
    <property type="molecule type" value="Genomic_DNA"/>
</dbReference>
<dbReference type="RefSeq" id="WP_271010816.1">
    <property type="nucleotide sequence ID" value="NZ_JAQIFT010000007.1"/>
</dbReference>
<dbReference type="InterPro" id="IPR022555">
    <property type="entry name" value="DUF2577"/>
</dbReference>
<gene>
    <name evidence="1" type="ORF">PBV87_00920</name>
</gene>
<reference evidence="1" key="1">
    <citation type="journal article" date="2023" name="Int. J. Syst. Evol. Microbiol.">
        <title>&lt;i&gt;Holtiella tumoricola&lt;/i&gt; gen. nov. sp. nov., isolated from a human clinical sample.</title>
        <authorList>
            <person name="Allen-Vercoe E."/>
            <person name="Daigneault M.C."/>
            <person name="Vancuren S.J."/>
            <person name="Cochrane K."/>
            <person name="O'Neal L.L."/>
            <person name="Sankaranarayanan K."/>
            <person name="Lawson P.A."/>
        </authorList>
    </citation>
    <scope>NUCLEOTIDE SEQUENCE</scope>
    <source>
        <strain evidence="1">CC70A</strain>
    </source>
</reference>
<proteinExistence type="predicted"/>
<protein>
    <submittedName>
        <fullName evidence="1">DUF2577 family protein</fullName>
    </submittedName>
</protein>
<evidence type="ECO:0000313" key="1">
    <source>
        <dbReference type="EMBL" id="MDA3730075.1"/>
    </source>
</evidence>
<organism evidence="1 2">
    <name type="scientific">Holtiella tumoricola</name>
    <dbReference type="NCBI Taxonomy" id="3018743"/>
    <lineage>
        <taxon>Bacteria</taxon>
        <taxon>Bacillati</taxon>
        <taxon>Bacillota</taxon>
        <taxon>Clostridia</taxon>
        <taxon>Lachnospirales</taxon>
        <taxon>Cellulosilyticaceae</taxon>
        <taxon>Holtiella</taxon>
    </lineage>
</organism>
<dbReference type="Pfam" id="PF10844">
    <property type="entry name" value="DUF2577"/>
    <property type="match status" value="1"/>
</dbReference>
<comment type="caution">
    <text evidence="1">The sequence shown here is derived from an EMBL/GenBank/DDBJ whole genome shotgun (WGS) entry which is preliminary data.</text>
</comment>